<dbReference type="Proteomes" id="UP000678499">
    <property type="component" value="Unassembled WGS sequence"/>
</dbReference>
<gene>
    <name evidence="3" type="ORF">NMOB1V02_LOCUS10528</name>
</gene>
<dbReference type="AlphaFoldDB" id="A0A7R9GIX9"/>
<protein>
    <submittedName>
        <fullName evidence="3">Uncharacterized protein</fullName>
    </submittedName>
</protein>
<reference evidence="3" key="1">
    <citation type="submission" date="2020-11" db="EMBL/GenBank/DDBJ databases">
        <authorList>
            <person name="Tran Van P."/>
        </authorList>
    </citation>
    <scope>NUCLEOTIDE SEQUENCE</scope>
</reference>
<evidence type="ECO:0000313" key="4">
    <source>
        <dbReference type="Proteomes" id="UP000678499"/>
    </source>
</evidence>
<accession>A0A7R9GIX9</accession>
<keyword evidence="2" id="KW-1133">Transmembrane helix</keyword>
<keyword evidence="2" id="KW-0812">Transmembrane</keyword>
<sequence length="329" mass="36348">MKSDFVICLRFADDVSIGFPNNFRLRASGIKTDPPRRIRPVAHHPGPSGLLVTAVIRLYPSGISIKPQLRSASSSRSTSTRDRRIPSAAAGCKSISNRDARHPVTKEFRSAPGEESSKPETHREMREAPTKFSEAFDSVQTDFCAGIKNSQDRNLSLGYHLPGTHLTRIGNRKRNQAVFKSISQKLLVLQTQYENTPVIRDELGWKRNPSLTGSGNHSSECLGSSTCCYRQRQKPEKAGATPAASQQQAAYDTASKSCTELQQGPKEEEEEEAAAAVETEARTSADTRIRGQSLLRDALCFLFGAIIFNLVRVFVSSHQDMFRPWGVPT</sequence>
<evidence type="ECO:0000313" key="3">
    <source>
        <dbReference type="EMBL" id="CAD7282910.1"/>
    </source>
</evidence>
<evidence type="ECO:0000256" key="2">
    <source>
        <dbReference type="SAM" id="Phobius"/>
    </source>
</evidence>
<keyword evidence="2" id="KW-0472">Membrane</keyword>
<feature type="region of interest" description="Disordered" evidence="1">
    <location>
        <begin position="67"/>
        <end position="129"/>
    </location>
</feature>
<feature type="compositionally biased region" description="Basic and acidic residues" evidence="1">
    <location>
        <begin position="115"/>
        <end position="129"/>
    </location>
</feature>
<keyword evidence="4" id="KW-1185">Reference proteome</keyword>
<proteinExistence type="predicted"/>
<feature type="compositionally biased region" description="Polar residues" evidence="1">
    <location>
        <begin position="243"/>
        <end position="262"/>
    </location>
</feature>
<feature type="transmembrane region" description="Helical" evidence="2">
    <location>
        <begin position="298"/>
        <end position="315"/>
    </location>
</feature>
<feature type="region of interest" description="Disordered" evidence="1">
    <location>
        <begin position="238"/>
        <end position="280"/>
    </location>
</feature>
<dbReference type="EMBL" id="OA886535">
    <property type="protein sequence ID" value="CAD7282910.1"/>
    <property type="molecule type" value="Genomic_DNA"/>
</dbReference>
<organism evidence="3">
    <name type="scientific">Notodromas monacha</name>
    <dbReference type="NCBI Taxonomy" id="399045"/>
    <lineage>
        <taxon>Eukaryota</taxon>
        <taxon>Metazoa</taxon>
        <taxon>Ecdysozoa</taxon>
        <taxon>Arthropoda</taxon>
        <taxon>Crustacea</taxon>
        <taxon>Oligostraca</taxon>
        <taxon>Ostracoda</taxon>
        <taxon>Podocopa</taxon>
        <taxon>Podocopida</taxon>
        <taxon>Cypridocopina</taxon>
        <taxon>Cypridoidea</taxon>
        <taxon>Cyprididae</taxon>
        <taxon>Notodromas</taxon>
    </lineage>
</organism>
<feature type="compositionally biased region" description="Basic and acidic residues" evidence="1">
    <location>
        <begin position="96"/>
        <end position="109"/>
    </location>
</feature>
<name>A0A7R9GIX9_9CRUS</name>
<dbReference type="EMBL" id="CAJPEX010004498">
    <property type="protein sequence ID" value="CAG0923062.1"/>
    <property type="molecule type" value="Genomic_DNA"/>
</dbReference>
<evidence type="ECO:0000256" key="1">
    <source>
        <dbReference type="SAM" id="MobiDB-lite"/>
    </source>
</evidence>